<accession>A0ABY4MC50</accession>
<dbReference type="InterPro" id="IPR050228">
    <property type="entry name" value="Carboxylesterase_BioH"/>
</dbReference>
<dbReference type="InterPro" id="IPR000639">
    <property type="entry name" value="Epox_hydrolase-like"/>
</dbReference>
<keyword evidence="3" id="KW-1185">Reference proteome</keyword>
<evidence type="ECO:0000313" key="3">
    <source>
        <dbReference type="Proteomes" id="UP000830115"/>
    </source>
</evidence>
<dbReference type="RefSeq" id="WP_248865867.1">
    <property type="nucleotide sequence ID" value="NZ_CP086322.1"/>
</dbReference>
<dbReference type="GO" id="GO:0016787">
    <property type="term" value="F:hydrolase activity"/>
    <property type="evidence" value="ECO:0007669"/>
    <property type="project" value="UniProtKB-KW"/>
</dbReference>
<dbReference type="Gene3D" id="3.40.50.1820">
    <property type="entry name" value="alpha/beta hydrolase"/>
    <property type="match status" value="1"/>
</dbReference>
<dbReference type="PRINTS" id="PR00412">
    <property type="entry name" value="EPOXHYDRLASE"/>
</dbReference>
<reference evidence="2" key="1">
    <citation type="submission" date="2021-10" db="EMBL/GenBank/DDBJ databases">
        <title>Streptomyces nigrumlapis sp.nov.,an antimicrobial producing actinobacterium isolated from Black Gobi rocks.</title>
        <authorList>
            <person name="Wen Y."/>
            <person name="Zhang W."/>
            <person name="Liu X.G."/>
        </authorList>
    </citation>
    <scope>NUCLEOTIDE SEQUENCE</scope>
    <source>
        <strain evidence="2">ST13-2-2</strain>
    </source>
</reference>
<dbReference type="PANTHER" id="PTHR43194:SF2">
    <property type="entry name" value="PEROXISOMAL MEMBRANE PROTEIN LPX1"/>
    <property type="match status" value="1"/>
</dbReference>
<dbReference type="Proteomes" id="UP000830115">
    <property type="component" value="Chromosome"/>
</dbReference>
<protein>
    <submittedName>
        <fullName evidence="2">Alpha/beta hydrolase</fullName>
    </submittedName>
</protein>
<feature type="domain" description="AB hydrolase-1" evidence="1">
    <location>
        <begin position="39"/>
        <end position="273"/>
    </location>
</feature>
<evidence type="ECO:0000259" key="1">
    <source>
        <dbReference type="Pfam" id="PF00561"/>
    </source>
</evidence>
<evidence type="ECO:0000313" key="2">
    <source>
        <dbReference type="EMBL" id="UQA95013.1"/>
    </source>
</evidence>
<dbReference type="PRINTS" id="PR00111">
    <property type="entry name" value="ABHYDROLASE"/>
</dbReference>
<gene>
    <name evidence="2" type="ORF">K9S39_26980</name>
</gene>
<sequence>MTDEAAEVVEGVEVVNGLSVDGLSYSYRLLRQPSPRTEPVLVLGGALQDKHGWEHFDEPVLPVASLITIDLPGSGNSDPLRPDQGLDTMCQAVEQVIDDLGIARVNLFGYSFGSVIGFAFAQQRPDRIARLLLGGVPAYVSHTQQDLWRQAAARMKAGEPEEFVNRALKLWLCQDERRYVRHRKLAHRYVKRLITHALTHIPHGFAVLDRAATDRDTEMLNPSGALRGVPTLIFCGEHDTVSAPEHQRAFAATIENSSFLAIAESDHWVAFERSQDVIDLVVRFFTDQSLDTADYVVRPESRLAPVMR</sequence>
<dbReference type="InterPro" id="IPR029058">
    <property type="entry name" value="AB_hydrolase_fold"/>
</dbReference>
<organism evidence="2 3">
    <name type="scientific">Streptomyces halobius</name>
    <dbReference type="NCBI Taxonomy" id="2879846"/>
    <lineage>
        <taxon>Bacteria</taxon>
        <taxon>Bacillati</taxon>
        <taxon>Actinomycetota</taxon>
        <taxon>Actinomycetes</taxon>
        <taxon>Kitasatosporales</taxon>
        <taxon>Streptomycetaceae</taxon>
        <taxon>Streptomyces</taxon>
    </lineage>
</organism>
<keyword evidence="2" id="KW-0378">Hydrolase</keyword>
<dbReference type="SUPFAM" id="SSF53474">
    <property type="entry name" value="alpha/beta-Hydrolases"/>
    <property type="match status" value="1"/>
</dbReference>
<name>A0ABY4MC50_9ACTN</name>
<dbReference type="Pfam" id="PF00561">
    <property type="entry name" value="Abhydrolase_1"/>
    <property type="match status" value="1"/>
</dbReference>
<proteinExistence type="predicted"/>
<dbReference type="InterPro" id="IPR000073">
    <property type="entry name" value="AB_hydrolase_1"/>
</dbReference>
<dbReference type="PANTHER" id="PTHR43194">
    <property type="entry name" value="HYDROLASE ALPHA/BETA FOLD FAMILY"/>
    <property type="match status" value="1"/>
</dbReference>
<dbReference type="EMBL" id="CP086322">
    <property type="protein sequence ID" value="UQA95013.1"/>
    <property type="molecule type" value="Genomic_DNA"/>
</dbReference>